<feature type="compositionally biased region" description="Pro residues" evidence="6">
    <location>
        <begin position="761"/>
        <end position="774"/>
    </location>
</feature>
<dbReference type="EC" id="2.7.13.3" evidence="2"/>
<gene>
    <name evidence="10" type="ORF">D7223_01235</name>
</gene>
<dbReference type="GO" id="GO:0004673">
    <property type="term" value="F:protein histidine kinase activity"/>
    <property type="evidence" value="ECO:0007669"/>
    <property type="project" value="UniProtKB-EC"/>
</dbReference>
<keyword evidence="7" id="KW-0812">Transmembrane</keyword>
<dbReference type="PANTHER" id="PTHR45436">
    <property type="entry name" value="SENSOR HISTIDINE KINASE YKOH"/>
    <property type="match status" value="1"/>
</dbReference>
<dbReference type="Gene3D" id="3.30.565.10">
    <property type="entry name" value="Histidine kinase-like ATPase, C-terminal domain"/>
    <property type="match status" value="1"/>
</dbReference>
<keyword evidence="11" id="KW-1185">Reference proteome</keyword>
<feature type="region of interest" description="Disordered" evidence="6">
    <location>
        <begin position="733"/>
        <end position="800"/>
    </location>
</feature>
<evidence type="ECO:0000256" key="7">
    <source>
        <dbReference type="SAM" id="Phobius"/>
    </source>
</evidence>
<keyword evidence="7" id="KW-1133">Transmembrane helix</keyword>
<evidence type="ECO:0000256" key="5">
    <source>
        <dbReference type="ARBA" id="ARBA00022777"/>
    </source>
</evidence>
<dbReference type="GO" id="GO:0005886">
    <property type="term" value="C:plasma membrane"/>
    <property type="evidence" value="ECO:0007669"/>
    <property type="project" value="TreeGrafter"/>
</dbReference>
<feature type="compositionally biased region" description="Basic residues" evidence="6">
    <location>
        <begin position="789"/>
        <end position="800"/>
    </location>
</feature>
<evidence type="ECO:0000259" key="8">
    <source>
        <dbReference type="Pfam" id="PF02518"/>
    </source>
</evidence>
<keyword evidence="5" id="KW-0418">Kinase</keyword>
<feature type="region of interest" description="Disordered" evidence="6">
    <location>
        <begin position="697"/>
        <end position="719"/>
    </location>
</feature>
<protein>
    <recommendedName>
        <fullName evidence="2">histidine kinase</fullName>
        <ecNumber evidence="2">2.7.13.3</ecNumber>
    </recommendedName>
</protein>
<dbReference type="EMBL" id="RBAK01000001">
    <property type="protein sequence ID" value="RKN50450.1"/>
    <property type="molecule type" value="Genomic_DNA"/>
</dbReference>
<dbReference type="PANTHER" id="PTHR45436:SF5">
    <property type="entry name" value="SENSOR HISTIDINE KINASE TRCS"/>
    <property type="match status" value="1"/>
</dbReference>
<dbReference type="InterPro" id="IPR050428">
    <property type="entry name" value="TCS_sensor_his_kinase"/>
</dbReference>
<reference evidence="10 11" key="1">
    <citation type="journal article" date="2004" name="Syst. Appl. Microbiol.">
        <title>Cryptoendolithic actinomycetes from antarctic sandstone rock samples: Micromonospora endolithica sp. nov. and two isolates related to Micromonospora coerulea Jensen 1932.</title>
        <authorList>
            <person name="Hirsch P."/>
            <person name="Mevs U."/>
            <person name="Kroppenstedt R.M."/>
            <person name="Schumann P."/>
            <person name="Stackebrandt E."/>
        </authorList>
    </citation>
    <scope>NUCLEOTIDE SEQUENCE [LARGE SCALE GENOMIC DNA]</scope>
    <source>
        <strain evidence="10 11">JCM 12677</strain>
    </source>
</reference>
<dbReference type="InterPro" id="IPR036890">
    <property type="entry name" value="HATPase_C_sf"/>
</dbReference>
<evidence type="ECO:0000256" key="6">
    <source>
        <dbReference type="SAM" id="MobiDB-lite"/>
    </source>
</evidence>
<feature type="domain" description="Histidine kinase/HSP90-like ATPase" evidence="8">
    <location>
        <begin position="520"/>
        <end position="625"/>
    </location>
</feature>
<evidence type="ECO:0000256" key="1">
    <source>
        <dbReference type="ARBA" id="ARBA00000085"/>
    </source>
</evidence>
<dbReference type="InterPro" id="IPR013587">
    <property type="entry name" value="Nitrate/nitrite_sensing"/>
</dbReference>
<dbReference type="Pfam" id="PF08376">
    <property type="entry name" value="NIT"/>
    <property type="match status" value="1"/>
</dbReference>
<dbReference type="InterPro" id="IPR003594">
    <property type="entry name" value="HATPase_dom"/>
</dbReference>
<feature type="region of interest" description="Disordered" evidence="6">
    <location>
        <begin position="359"/>
        <end position="380"/>
    </location>
</feature>
<proteinExistence type="predicted"/>
<name>A0A3A9ZQC3_9ACTN</name>
<evidence type="ECO:0000256" key="3">
    <source>
        <dbReference type="ARBA" id="ARBA00022553"/>
    </source>
</evidence>
<dbReference type="AlphaFoldDB" id="A0A3A9ZQC3"/>
<keyword evidence="7" id="KW-0472">Membrane</keyword>
<comment type="catalytic activity">
    <reaction evidence="1">
        <text>ATP + protein L-histidine = ADP + protein N-phospho-L-histidine.</text>
        <dbReference type="EC" id="2.7.13.3"/>
    </reaction>
</comment>
<evidence type="ECO:0000259" key="9">
    <source>
        <dbReference type="Pfam" id="PF08376"/>
    </source>
</evidence>
<accession>A0A3A9ZQC3</accession>
<organism evidence="10 11">
    <name type="scientific">Micromonospora endolithica</name>
    <dbReference type="NCBI Taxonomy" id="230091"/>
    <lineage>
        <taxon>Bacteria</taxon>
        <taxon>Bacillati</taxon>
        <taxon>Actinomycetota</taxon>
        <taxon>Actinomycetes</taxon>
        <taxon>Micromonosporales</taxon>
        <taxon>Micromonosporaceae</taxon>
        <taxon>Micromonospora</taxon>
    </lineage>
</organism>
<dbReference type="OrthoDB" id="4349881at2"/>
<sequence>MWKGSVVPVARRLALLLAIPLAATVLFAAWGVVSTSRQARAADRLQTLAAASTSVGEAVIELSRERLVATQLVSNPAASVNPLLEQVARTDRVVEQYRQRRGQLDADDAAQLLAPFDAQVALLPALREQIRNRAASRTAVLVRYRVAIAQGLAARDAVGQVGGADGQIADRLRVAAAVSRASEYAGIQQATVVIANGVVLTPAVQQELAATRAGYDEALQTVVDRSPGRWRAWLDQALTGPDILTAQRLDDEIARARAGTKLRLDAAGWTRAASERRERLRGVQSRIDADITADVARRRAEQWTTTLVLSAVAMTLVAAAGVLALRQGRALARRLRQVRDAVTGMAAQDLPDLVRRVSNADPADPAAMPPAPAALAPARGSRDEVDEVATAFDTLALTTYHISTDLARQRRVASAAVEAVGRRCQGMTHRLLQELDTAERDEKDAATLATFFAVDNLAAQLLQFVQNLLVLSGRSVGTVHHQPAPLATVAQAAQGRIQEYRRVMLGMIDERVLVPPALIDDLVHLLASLLDNATRYSPGDALLNGHLLGNRVLIQITDSGTGINPDLLGRLNAELAAPAPQIEVEHIRRQGLATVAALAASHGLAVRLIPAQPHGTVAEVEIPAAKLLITAPQPVALPSGPIAGRRAPGGTPASTLTLPAPVTSARREAPIAAALPARRRPQPPRVDAPTQVLPVVPAPRRSPEQESTPAYDETARRLPPPSWFVEGATVHMPASPTPFAQGHGATTPNGLPKRQPMAAFAPPPLPAADVPPRPAGGLARTAAAYQRGLSRRPHQPKGQP</sequence>
<dbReference type="SUPFAM" id="SSF55874">
    <property type="entry name" value="ATPase domain of HSP90 chaperone/DNA topoisomerase II/histidine kinase"/>
    <property type="match status" value="1"/>
</dbReference>
<keyword evidence="3" id="KW-0597">Phosphoprotein</keyword>
<dbReference type="GO" id="GO:0000160">
    <property type="term" value="P:phosphorelay signal transduction system"/>
    <property type="evidence" value="ECO:0007669"/>
    <property type="project" value="TreeGrafter"/>
</dbReference>
<evidence type="ECO:0000256" key="2">
    <source>
        <dbReference type="ARBA" id="ARBA00012438"/>
    </source>
</evidence>
<comment type="caution">
    <text evidence="10">The sequence shown here is derived from an EMBL/GenBank/DDBJ whole genome shotgun (WGS) entry which is preliminary data.</text>
</comment>
<evidence type="ECO:0000256" key="4">
    <source>
        <dbReference type="ARBA" id="ARBA00022679"/>
    </source>
</evidence>
<dbReference type="Pfam" id="PF02518">
    <property type="entry name" value="HATPase_c"/>
    <property type="match status" value="1"/>
</dbReference>
<feature type="domain" description="Nitrate/nitrite sensing protein" evidence="9">
    <location>
        <begin position="58"/>
        <end position="291"/>
    </location>
</feature>
<dbReference type="Proteomes" id="UP000281726">
    <property type="component" value="Unassembled WGS sequence"/>
</dbReference>
<feature type="transmembrane region" description="Helical" evidence="7">
    <location>
        <begin position="303"/>
        <end position="325"/>
    </location>
</feature>
<evidence type="ECO:0000313" key="11">
    <source>
        <dbReference type="Proteomes" id="UP000281726"/>
    </source>
</evidence>
<evidence type="ECO:0000313" key="10">
    <source>
        <dbReference type="EMBL" id="RKN50450.1"/>
    </source>
</evidence>
<keyword evidence="4" id="KW-0808">Transferase</keyword>